<dbReference type="EMBL" id="MU853414">
    <property type="protein sequence ID" value="KAK4133013.1"/>
    <property type="molecule type" value="Genomic_DNA"/>
</dbReference>
<comment type="caution">
    <text evidence="2">The sequence shown here is derived from an EMBL/GenBank/DDBJ whole genome shotgun (WGS) entry which is preliminary data.</text>
</comment>
<sequence length="97" mass="10595">MARRSCRGPSRNGRHTAPRICIAHENKQPHLHVQLQAQPHVLTTTPPGAGPRPSTKPSRNQHQNRKGQQEAPSMGSSAPGDIIEQTNKQRTQKAGKA</sequence>
<evidence type="ECO:0000256" key="1">
    <source>
        <dbReference type="SAM" id="MobiDB-lite"/>
    </source>
</evidence>
<protein>
    <submittedName>
        <fullName evidence="2">Uncharacterized protein</fullName>
    </submittedName>
</protein>
<reference evidence="2" key="1">
    <citation type="journal article" date="2023" name="Mol. Phylogenet. Evol.">
        <title>Genome-scale phylogeny and comparative genomics of the fungal order Sordariales.</title>
        <authorList>
            <person name="Hensen N."/>
            <person name="Bonometti L."/>
            <person name="Westerberg I."/>
            <person name="Brannstrom I.O."/>
            <person name="Guillou S."/>
            <person name="Cros-Aarteil S."/>
            <person name="Calhoun S."/>
            <person name="Haridas S."/>
            <person name="Kuo A."/>
            <person name="Mondo S."/>
            <person name="Pangilinan J."/>
            <person name="Riley R."/>
            <person name="LaButti K."/>
            <person name="Andreopoulos B."/>
            <person name="Lipzen A."/>
            <person name="Chen C."/>
            <person name="Yan M."/>
            <person name="Daum C."/>
            <person name="Ng V."/>
            <person name="Clum A."/>
            <person name="Steindorff A."/>
            <person name="Ohm R.A."/>
            <person name="Martin F."/>
            <person name="Silar P."/>
            <person name="Natvig D.O."/>
            <person name="Lalanne C."/>
            <person name="Gautier V."/>
            <person name="Ament-Velasquez S.L."/>
            <person name="Kruys A."/>
            <person name="Hutchinson M.I."/>
            <person name="Powell A.J."/>
            <person name="Barry K."/>
            <person name="Miller A.N."/>
            <person name="Grigoriev I.V."/>
            <person name="Debuchy R."/>
            <person name="Gladieux P."/>
            <person name="Hiltunen Thoren M."/>
            <person name="Johannesson H."/>
        </authorList>
    </citation>
    <scope>NUCLEOTIDE SEQUENCE</scope>
    <source>
        <strain evidence="2">CBS 123565</strain>
    </source>
</reference>
<reference evidence="2" key="2">
    <citation type="submission" date="2023-05" db="EMBL/GenBank/DDBJ databases">
        <authorList>
            <consortium name="Lawrence Berkeley National Laboratory"/>
            <person name="Steindorff A."/>
            <person name="Hensen N."/>
            <person name="Bonometti L."/>
            <person name="Westerberg I."/>
            <person name="Brannstrom I.O."/>
            <person name="Guillou S."/>
            <person name="Cros-Aarteil S."/>
            <person name="Calhoun S."/>
            <person name="Haridas S."/>
            <person name="Kuo A."/>
            <person name="Mondo S."/>
            <person name="Pangilinan J."/>
            <person name="Riley R."/>
            <person name="Labutti K."/>
            <person name="Andreopoulos B."/>
            <person name="Lipzen A."/>
            <person name="Chen C."/>
            <person name="Yanf M."/>
            <person name="Daum C."/>
            <person name="Ng V."/>
            <person name="Clum A."/>
            <person name="Ohm R."/>
            <person name="Martin F."/>
            <person name="Silar P."/>
            <person name="Natvig D."/>
            <person name="Lalanne C."/>
            <person name="Gautier V."/>
            <person name="Ament-Velasquez S.L."/>
            <person name="Kruys A."/>
            <person name="Hutchinson M.I."/>
            <person name="Powell A.J."/>
            <person name="Barry K."/>
            <person name="Miller A.N."/>
            <person name="Grigoriev I.V."/>
            <person name="Debuchy R."/>
            <person name="Gladieux P."/>
            <person name="Thoren M.H."/>
            <person name="Johannesson H."/>
        </authorList>
    </citation>
    <scope>NUCLEOTIDE SEQUENCE</scope>
    <source>
        <strain evidence="2">CBS 123565</strain>
    </source>
</reference>
<organism evidence="2 3">
    <name type="scientific">Trichocladium antarcticum</name>
    <dbReference type="NCBI Taxonomy" id="1450529"/>
    <lineage>
        <taxon>Eukaryota</taxon>
        <taxon>Fungi</taxon>
        <taxon>Dikarya</taxon>
        <taxon>Ascomycota</taxon>
        <taxon>Pezizomycotina</taxon>
        <taxon>Sordariomycetes</taxon>
        <taxon>Sordariomycetidae</taxon>
        <taxon>Sordariales</taxon>
        <taxon>Chaetomiaceae</taxon>
        <taxon>Trichocladium</taxon>
    </lineage>
</organism>
<keyword evidence="3" id="KW-1185">Reference proteome</keyword>
<dbReference type="AlphaFoldDB" id="A0AAN6ZCQ9"/>
<feature type="compositionally biased region" description="Polar residues" evidence="1">
    <location>
        <begin position="35"/>
        <end position="46"/>
    </location>
</feature>
<dbReference type="Proteomes" id="UP001304895">
    <property type="component" value="Unassembled WGS sequence"/>
</dbReference>
<accession>A0AAN6ZCQ9</accession>
<evidence type="ECO:0000313" key="2">
    <source>
        <dbReference type="EMBL" id="KAK4133013.1"/>
    </source>
</evidence>
<feature type="region of interest" description="Disordered" evidence="1">
    <location>
        <begin position="1"/>
        <end position="97"/>
    </location>
</feature>
<gene>
    <name evidence="2" type="ORF">BT67DRAFT_68802</name>
</gene>
<name>A0AAN6ZCQ9_9PEZI</name>
<evidence type="ECO:0000313" key="3">
    <source>
        <dbReference type="Proteomes" id="UP001304895"/>
    </source>
</evidence>
<proteinExistence type="predicted"/>
<feature type="compositionally biased region" description="Basic residues" evidence="1">
    <location>
        <begin position="1"/>
        <end position="17"/>
    </location>
</feature>